<dbReference type="OrthoDB" id="2624588at2"/>
<dbReference type="AlphaFoldDB" id="A0A328U9R0"/>
<dbReference type="EMBL" id="QLUW01000001">
    <property type="protein sequence ID" value="RAP76964.1"/>
    <property type="molecule type" value="Genomic_DNA"/>
</dbReference>
<evidence type="ECO:0000313" key="2">
    <source>
        <dbReference type="Proteomes" id="UP000249260"/>
    </source>
</evidence>
<dbReference type="RefSeq" id="WP_112879962.1">
    <property type="nucleotide sequence ID" value="NZ_QLUW01000001.1"/>
</dbReference>
<name>A0A328U9R0_9BACL</name>
<gene>
    <name evidence="1" type="ORF">DL346_00180</name>
</gene>
<reference evidence="1 2" key="1">
    <citation type="submission" date="2018-06" db="EMBL/GenBank/DDBJ databases">
        <title>Paenibacillus montanisoli sp. nov., isolated from mountain area soil.</title>
        <authorList>
            <person name="Wu M."/>
        </authorList>
    </citation>
    <scope>NUCLEOTIDE SEQUENCE [LARGE SCALE GENOMIC DNA]</scope>
    <source>
        <strain evidence="1 2">RA17</strain>
    </source>
</reference>
<proteinExistence type="predicted"/>
<sequence>MVLPYAIPAIFGTVRRSQEPIIPVERYALYPNFYEMPYWRHPRQPDEVPAKLTSRIAGFGLPRQAQDALKAAAESSDAWLAQGSKLNDAVVDLMRKGKSVFGERTVSVSGTSGCGSATGNAAFGASIGRYDLDVATLATAQKNMSYDLTKNAPSVIGAGTYTFTVQTGSETRLLSAVIRQGDTNAAMLGKLRDTVNDARLGVSASVREGLATGLVKLELAADETGLKNAFDIKDQTGSIISATGMNRRTEHASDARYQVNGGSYMDSASNDISLLQGSVTVSIASLKSLGQLSVKVEQNAAAIAEQLDGIIQQVNGLQAIYAEASGYLVPMLRSRIDEAVQGSGAVAVGVVRSEDGVWRLDREKLEAAMQALPDEVKRIFTGRSGLASRLHQTLDRFAGLSINALINPRAAGFHSLTLYGASSKTYLQLPLGGLYVNSFI</sequence>
<evidence type="ECO:0000313" key="1">
    <source>
        <dbReference type="EMBL" id="RAP76964.1"/>
    </source>
</evidence>
<dbReference type="GO" id="GO:0071973">
    <property type="term" value="P:bacterial-type flagellum-dependent cell motility"/>
    <property type="evidence" value="ECO:0007669"/>
    <property type="project" value="TreeGrafter"/>
</dbReference>
<keyword evidence="2" id="KW-1185">Reference proteome</keyword>
<dbReference type="InterPro" id="IPR040026">
    <property type="entry name" value="FliD"/>
</dbReference>
<comment type="caution">
    <text evidence="1">The sequence shown here is derived from an EMBL/GenBank/DDBJ whole genome shotgun (WGS) entry which is preliminary data.</text>
</comment>
<evidence type="ECO:0008006" key="3">
    <source>
        <dbReference type="Google" id="ProtNLM"/>
    </source>
</evidence>
<accession>A0A328U9R0</accession>
<dbReference type="PANTHER" id="PTHR30288">
    <property type="entry name" value="FLAGELLAR CAP/ASSEMBLY PROTEIN FLID"/>
    <property type="match status" value="1"/>
</dbReference>
<dbReference type="PANTHER" id="PTHR30288:SF0">
    <property type="entry name" value="FLAGELLAR HOOK-ASSOCIATED PROTEIN 2"/>
    <property type="match status" value="1"/>
</dbReference>
<dbReference type="Proteomes" id="UP000249260">
    <property type="component" value="Unassembled WGS sequence"/>
</dbReference>
<organism evidence="1 2">
    <name type="scientific">Paenibacillus montanisoli</name>
    <dbReference type="NCBI Taxonomy" id="2081970"/>
    <lineage>
        <taxon>Bacteria</taxon>
        <taxon>Bacillati</taxon>
        <taxon>Bacillota</taxon>
        <taxon>Bacilli</taxon>
        <taxon>Bacillales</taxon>
        <taxon>Paenibacillaceae</taxon>
        <taxon>Paenibacillus</taxon>
    </lineage>
</organism>
<dbReference type="GO" id="GO:0009421">
    <property type="term" value="C:bacterial-type flagellum filament cap"/>
    <property type="evidence" value="ECO:0007669"/>
    <property type="project" value="InterPro"/>
</dbReference>
<protein>
    <recommendedName>
        <fullName evidence="3">Flagellar capping protein</fullName>
    </recommendedName>
</protein>